<feature type="compositionally biased region" description="Basic and acidic residues" evidence="1">
    <location>
        <begin position="49"/>
        <end position="61"/>
    </location>
</feature>
<protein>
    <submittedName>
        <fullName evidence="2">Uncharacterized protein</fullName>
    </submittedName>
</protein>
<evidence type="ECO:0000313" key="3">
    <source>
        <dbReference type="Proteomes" id="UP000008311"/>
    </source>
</evidence>
<name>B9S1Z1_RICCO</name>
<proteinExistence type="predicted"/>
<reference evidence="3" key="1">
    <citation type="journal article" date="2010" name="Nat. Biotechnol.">
        <title>Draft genome sequence of the oilseed species Ricinus communis.</title>
        <authorList>
            <person name="Chan A.P."/>
            <person name="Crabtree J."/>
            <person name="Zhao Q."/>
            <person name="Lorenzi H."/>
            <person name="Orvis J."/>
            <person name="Puiu D."/>
            <person name="Melake-Berhan A."/>
            <person name="Jones K.M."/>
            <person name="Redman J."/>
            <person name="Chen G."/>
            <person name="Cahoon E.B."/>
            <person name="Gedil M."/>
            <person name="Stanke M."/>
            <person name="Haas B.J."/>
            <person name="Wortman J.R."/>
            <person name="Fraser-Liggett C.M."/>
            <person name="Ravel J."/>
            <person name="Rabinowicz P.D."/>
        </authorList>
    </citation>
    <scope>NUCLEOTIDE SEQUENCE [LARGE SCALE GENOMIC DNA]</scope>
    <source>
        <strain evidence="3">cv. Hale</strain>
    </source>
</reference>
<dbReference type="AlphaFoldDB" id="B9S1Z1"/>
<gene>
    <name evidence="2" type="ORF">RCOM_1324420</name>
</gene>
<organism evidence="2 3">
    <name type="scientific">Ricinus communis</name>
    <name type="common">Castor bean</name>
    <dbReference type="NCBI Taxonomy" id="3988"/>
    <lineage>
        <taxon>Eukaryota</taxon>
        <taxon>Viridiplantae</taxon>
        <taxon>Streptophyta</taxon>
        <taxon>Embryophyta</taxon>
        <taxon>Tracheophyta</taxon>
        <taxon>Spermatophyta</taxon>
        <taxon>Magnoliopsida</taxon>
        <taxon>eudicotyledons</taxon>
        <taxon>Gunneridae</taxon>
        <taxon>Pentapetalae</taxon>
        <taxon>rosids</taxon>
        <taxon>fabids</taxon>
        <taxon>Malpighiales</taxon>
        <taxon>Euphorbiaceae</taxon>
        <taxon>Acalyphoideae</taxon>
        <taxon>Acalypheae</taxon>
        <taxon>Ricinus</taxon>
    </lineage>
</organism>
<sequence>MTTNGAEENGRSRPYLSLPACCHVNVSEESISKKEKAKPPQAGSSSHHLQQDRSAVSKDQKSVNQLVDDMFSSVWP</sequence>
<dbReference type="EMBL" id="EQ973846">
    <property type="protein sequence ID" value="EEF42334.1"/>
    <property type="molecule type" value="Genomic_DNA"/>
</dbReference>
<feature type="region of interest" description="Disordered" evidence="1">
    <location>
        <begin position="28"/>
        <end position="76"/>
    </location>
</feature>
<accession>B9S1Z1</accession>
<evidence type="ECO:0000256" key="1">
    <source>
        <dbReference type="SAM" id="MobiDB-lite"/>
    </source>
</evidence>
<dbReference type="InParanoid" id="B9S1Z1"/>
<keyword evidence="3" id="KW-1185">Reference proteome</keyword>
<evidence type="ECO:0000313" key="2">
    <source>
        <dbReference type="EMBL" id="EEF42334.1"/>
    </source>
</evidence>
<dbReference type="Proteomes" id="UP000008311">
    <property type="component" value="Unassembled WGS sequence"/>
</dbReference>